<dbReference type="RefSeq" id="WP_215583997.1">
    <property type="nucleotide sequence ID" value="NZ_CP073754.1"/>
</dbReference>
<dbReference type="EMBL" id="CP073754">
    <property type="protein sequence ID" value="QWF72003.1"/>
    <property type="molecule type" value="Genomic_DNA"/>
</dbReference>
<gene>
    <name evidence="1" type="ORF">KEF85_05980</name>
</gene>
<evidence type="ECO:0000313" key="1">
    <source>
        <dbReference type="EMBL" id="QWF72003.1"/>
    </source>
</evidence>
<reference evidence="1" key="1">
    <citation type="submission" date="2021-04" db="EMBL/GenBank/DDBJ databases">
        <title>Draft genome sequence data of methanotrophic Methylovulum sp. strain S1L and Methylomonas sp. strain S2AM isolated from boreal lake water columns.</title>
        <authorList>
            <person name="Rissanen A.J."/>
            <person name="Mangayil R."/>
            <person name="Svenning M.M."/>
            <person name="Khanongnuch R."/>
        </authorList>
    </citation>
    <scope>NUCLEOTIDE SEQUENCE</scope>
    <source>
        <strain evidence="1">S2AM</strain>
    </source>
</reference>
<keyword evidence="2" id="KW-1185">Reference proteome</keyword>
<dbReference type="Proteomes" id="UP000676649">
    <property type="component" value="Chromosome"/>
</dbReference>
<protein>
    <submittedName>
        <fullName evidence="1">Uncharacterized protein</fullName>
    </submittedName>
</protein>
<name>A0A975RB40_9GAMM</name>
<accession>A0A975RB40</accession>
<evidence type="ECO:0000313" key="2">
    <source>
        <dbReference type="Proteomes" id="UP000676649"/>
    </source>
</evidence>
<organism evidence="1 2">
    <name type="scientific">Methylomonas paludis</name>
    <dbReference type="NCBI Taxonomy" id="1173101"/>
    <lineage>
        <taxon>Bacteria</taxon>
        <taxon>Pseudomonadati</taxon>
        <taxon>Pseudomonadota</taxon>
        <taxon>Gammaproteobacteria</taxon>
        <taxon>Methylococcales</taxon>
        <taxon>Methylococcaceae</taxon>
        <taxon>Methylomonas</taxon>
    </lineage>
</organism>
<dbReference type="KEGG" id="mpad:KEF85_05980"/>
<sequence>MQVPAYQLQIGLNELPQARQDSNAGPADFLGATQAAFTDQAGAVAQRIDHGLAELYSQQLQEANAVRVEDARNQTQSTINTLLYGQDGALTQQGAVAIQGHDAVLQSLDQHIAEVSTGLANDEQRQQYQRWAADARQQAAGLLVQHQGQQFRVYQRGVGLATIAAQQQTMALNYNNPDLLDAGVSAIHQAAVNLARLEGYPEAYGAVEAGKQASAALQDAVHQAVQQGDAASAGMILRQFSGRMQAEDLLSSRQQLQKLNDATTAGQVAAQVMVQLADRFDSTDFQRLRQVTLADPALSNTALTSYQADTAKRAGLPWQPELLQGDAAPTDAAKAYRQALAEADWRQQLQTFHGDAQQAWAAMHSGAGPVQQAVAQAARQGGDWLALLPQATQRYVQQNQQAYAAGDGQRKPATLLEAETLALQHLGDAAGPQLQRLVLNEVGRQFHSRKLAVQNQQDQNRAQAIQLLRQNGGDYAGLPVSVQAALSAKDSQRLQNFAAGVAADQPQQTDWRLYYRLQNDDKLLSNTLLAAYRDRLPDQAFKQLQNRQQHLQQGGDIPEQVPERDVLQRYMREAGLNPQPPASDREAVSAAGRIWAAYNSRLAAARQHSGKPLSHQDIEQVAGQLFDGVQVQGLLFGHRQKPAVLVDWRKDQVEVPEQDRAQIVAALQALRPAQPVTEDQVFYYYLQHKGLWREAD</sequence>
<proteinExistence type="predicted"/>
<dbReference type="AlphaFoldDB" id="A0A975RB40"/>